<organism evidence="4 5">
    <name type="scientific">Jimgerdemannia flammicorona</name>
    <dbReference type="NCBI Taxonomy" id="994334"/>
    <lineage>
        <taxon>Eukaryota</taxon>
        <taxon>Fungi</taxon>
        <taxon>Fungi incertae sedis</taxon>
        <taxon>Mucoromycota</taxon>
        <taxon>Mucoromycotina</taxon>
        <taxon>Endogonomycetes</taxon>
        <taxon>Endogonales</taxon>
        <taxon>Endogonaceae</taxon>
        <taxon>Jimgerdemannia</taxon>
    </lineage>
</organism>
<evidence type="ECO:0000256" key="1">
    <source>
        <dbReference type="ARBA" id="ARBA00009003"/>
    </source>
</evidence>
<dbReference type="InterPro" id="IPR051981">
    <property type="entry name" value="Glycosyltransf_32"/>
</dbReference>
<keyword evidence="3" id="KW-0812">Transmembrane</keyword>
<gene>
    <name evidence="4" type="ORF">BC938DRAFT_474910</name>
</gene>
<reference evidence="4 5" key="1">
    <citation type="journal article" date="2018" name="New Phytol.">
        <title>Phylogenomics of Endogonaceae and evolution of mycorrhizas within Mucoromycota.</title>
        <authorList>
            <person name="Chang Y."/>
            <person name="Desiro A."/>
            <person name="Na H."/>
            <person name="Sandor L."/>
            <person name="Lipzen A."/>
            <person name="Clum A."/>
            <person name="Barry K."/>
            <person name="Grigoriev I.V."/>
            <person name="Martin F.M."/>
            <person name="Stajich J.E."/>
            <person name="Smith M.E."/>
            <person name="Bonito G."/>
            <person name="Spatafora J.W."/>
        </authorList>
    </citation>
    <scope>NUCLEOTIDE SEQUENCE [LARGE SCALE GENOMIC DNA]</scope>
    <source>
        <strain evidence="4 5">AD002</strain>
    </source>
</reference>
<name>A0A433Q1A9_9FUNG</name>
<dbReference type="PANTHER" id="PTHR12042">
    <property type="entry name" value="LACTOSYLCERAMIDE 4-ALPHA-GALACTOSYLTRANSFERASE ALPHA- 1,4-GALACTOSYLTRANSFERASE"/>
    <property type="match status" value="1"/>
</dbReference>
<dbReference type="InterPro" id="IPR029044">
    <property type="entry name" value="Nucleotide-diphossugar_trans"/>
</dbReference>
<keyword evidence="3" id="KW-0472">Membrane</keyword>
<dbReference type="InterPro" id="IPR007577">
    <property type="entry name" value="GlycoTrfase_DXD_sugar-bd_CS"/>
</dbReference>
<dbReference type="Gene3D" id="3.90.550.20">
    <property type="match status" value="1"/>
</dbReference>
<accession>A0A433Q1A9</accession>
<feature type="region of interest" description="Disordered" evidence="2">
    <location>
        <begin position="54"/>
        <end position="74"/>
    </location>
</feature>
<comment type="caution">
    <text evidence="4">The sequence shown here is derived from an EMBL/GenBank/DDBJ whole genome shotgun (WGS) entry which is preliminary data.</text>
</comment>
<dbReference type="GO" id="GO:0016020">
    <property type="term" value="C:membrane"/>
    <property type="evidence" value="ECO:0007669"/>
    <property type="project" value="GOC"/>
</dbReference>
<dbReference type="AlphaFoldDB" id="A0A433Q1A9"/>
<comment type="similarity">
    <text evidence="1">Belongs to the glycosyltransferase 32 family.</text>
</comment>
<dbReference type="Pfam" id="PF04488">
    <property type="entry name" value="Gly_transf_sug"/>
    <property type="match status" value="1"/>
</dbReference>
<dbReference type="GO" id="GO:0006688">
    <property type="term" value="P:glycosphingolipid biosynthetic process"/>
    <property type="evidence" value="ECO:0007669"/>
    <property type="project" value="TreeGrafter"/>
</dbReference>
<keyword evidence="3" id="KW-1133">Transmembrane helix</keyword>
<proteinExistence type="inferred from homology"/>
<evidence type="ECO:0000256" key="2">
    <source>
        <dbReference type="SAM" id="MobiDB-lite"/>
    </source>
</evidence>
<evidence type="ECO:0008006" key="6">
    <source>
        <dbReference type="Google" id="ProtNLM"/>
    </source>
</evidence>
<sequence length="486" mass="56617">MPDIDRGPMSLSCKRVFAILKRCILLRAVAVIFSLTLALLRVYKPDESQYLHRRSDQADMANQRGEPSKYYRNRGSYYRNHEPYYRNEGPYYHNHEPYYRNEGPYYYNERPYYRNHGPYYHNKGPYYGNEGPYYHNHGPYYRNNGPNYKREEAVYGDGGYNILHGMPHVEDWAKQPLHEGYFDKKPQTSQVVISSQRDTRDILHGGILASTIKPTDEPIENTIYHSYWRSDLTPFGERQVSTLRSFFATQNTNNSTLFLWSNGELISPLLTNLKSIVGDRLQIRLYDTEVLAKGTPIEGSPHLSIKDDLAYLDGDLIRLLVLYKYGGMWFDMDTLFVRDMSPVLSQEWLGQFDCFMPEDLPFNGAFMRFRKDSPYVCKILGEMATGPSPRKNTVDWGGYLYYRVYRRLLQHGIKPFSTLSWCFTDSVSCTAENSIPHAFVEAEFPRNVWTRPLPSIGIINGIGRLGQCLGIWITCIRKRWDGNWGQ</sequence>
<dbReference type="GO" id="GO:0016758">
    <property type="term" value="F:hexosyltransferase activity"/>
    <property type="evidence" value="ECO:0007669"/>
    <property type="project" value="TreeGrafter"/>
</dbReference>
<protein>
    <recommendedName>
        <fullName evidence="6">Nucleotide-diphospho-sugar transferase</fullName>
    </recommendedName>
</protein>
<evidence type="ECO:0000256" key="3">
    <source>
        <dbReference type="SAM" id="Phobius"/>
    </source>
</evidence>
<dbReference type="Proteomes" id="UP000274822">
    <property type="component" value="Unassembled WGS sequence"/>
</dbReference>
<dbReference type="PANTHER" id="PTHR12042:SF21">
    <property type="entry name" value="ALPHA1,4-GALACTOSYLTRANSFERASE 1-RELATED"/>
    <property type="match status" value="1"/>
</dbReference>
<dbReference type="EMBL" id="RBNJ01019283">
    <property type="protein sequence ID" value="RUS23591.1"/>
    <property type="molecule type" value="Genomic_DNA"/>
</dbReference>
<feature type="transmembrane region" description="Helical" evidence="3">
    <location>
        <begin position="24"/>
        <end position="43"/>
    </location>
</feature>
<dbReference type="SUPFAM" id="SSF53448">
    <property type="entry name" value="Nucleotide-diphospho-sugar transferases"/>
    <property type="match status" value="1"/>
</dbReference>
<evidence type="ECO:0000313" key="5">
    <source>
        <dbReference type="Proteomes" id="UP000274822"/>
    </source>
</evidence>
<evidence type="ECO:0000313" key="4">
    <source>
        <dbReference type="EMBL" id="RUS23591.1"/>
    </source>
</evidence>
<keyword evidence="5" id="KW-1185">Reference proteome</keyword>